<dbReference type="GO" id="GO:0005739">
    <property type="term" value="C:mitochondrion"/>
    <property type="evidence" value="ECO:0007669"/>
    <property type="project" value="TreeGrafter"/>
</dbReference>
<dbReference type="Pfam" id="PF05193">
    <property type="entry name" value="Peptidase_M16_C"/>
    <property type="match status" value="1"/>
</dbReference>
<proteinExistence type="predicted"/>
<dbReference type="SMR" id="A0A1J6ILQ4"/>
<dbReference type="Gene3D" id="3.30.830.10">
    <property type="entry name" value="Metalloenzyme, LuxS/M16 peptidase-like"/>
    <property type="match status" value="1"/>
</dbReference>
<dbReference type="GO" id="GO:0046872">
    <property type="term" value="F:metal ion binding"/>
    <property type="evidence" value="ECO:0007669"/>
    <property type="project" value="InterPro"/>
</dbReference>
<name>A0A1J6ILQ4_NICAT</name>
<dbReference type="InterPro" id="IPR050361">
    <property type="entry name" value="MPP/UQCRC_Complex"/>
</dbReference>
<comment type="caution">
    <text evidence="2">The sequence shown here is derived from an EMBL/GenBank/DDBJ whole genome shotgun (WGS) entry which is preliminary data.</text>
</comment>
<dbReference type="InterPro" id="IPR011249">
    <property type="entry name" value="Metalloenz_LuxS/M16"/>
</dbReference>
<dbReference type="PANTHER" id="PTHR11851:SF190">
    <property type="entry name" value="MITOCHONDRIAL-PROCESSING PEPTIDASE SUBUNIT ALPHA"/>
    <property type="match status" value="1"/>
</dbReference>
<evidence type="ECO:0000259" key="1">
    <source>
        <dbReference type="Pfam" id="PF05193"/>
    </source>
</evidence>
<dbReference type="Proteomes" id="UP000187609">
    <property type="component" value="Unassembled WGS sequence"/>
</dbReference>
<gene>
    <name evidence="2" type="primary">MPP_2</name>
    <name evidence="2" type="ORF">A4A49_52336</name>
</gene>
<organism evidence="2 3">
    <name type="scientific">Nicotiana attenuata</name>
    <name type="common">Coyote tobacco</name>
    <dbReference type="NCBI Taxonomy" id="49451"/>
    <lineage>
        <taxon>Eukaryota</taxon>
        <taxon>Viridiplantae</taxon>
        <taxon>Streptophyta</taxon>
        <taxon>Embryophyta</taxon>
        <taxon>Tracheophyta</taxon>
        <taxon>Spermatophyta</taxon>
        <taxon>Magnoliopsida</taxon>
        <taxon>eudicotyledons</taxon>
        <taxon>Gunneridae</taxon>
        <taxon>Pentapetalae</taxon>
        <taxon>asterids</taxon>
        <taxon>lamiids</taxon>
        <taxon>Solanales</taxon>
        <taxon>Solanaceae</taxon>
        <taxon>Nicotianoideae</taxon>
        <taxon>Nicotianeae</taxon>
        <taxon>Nicotiana</taxon>
    </lineage>
</organism>
<sequence length="186" mass="20828">EVSQQVCLFLSLSLYWHVLEILYRSFLYFGSYDEFPPVQLEKVKAVISEYAKNTQHFLLEAVHSAGYSEPYANSLMATETTVNRLSSIVPEEFVACGSISTAFRALIMVFFQQDNYTASRIVLAASGVEHEELLKVVEPLLSDLPKVARSEEPKPVYVGGDYRHQANLGEKDAMTLTVLQVPSSQV</sequence>
<dbReference type="InterPro" id="IPR007863">
    <property type="entry name" value="Peptidase_M16_C"/>
</dbReference>
<dbReference type="PANTHER" id="PTHR11851">
    <property type="entry name" value="METALLOPROTEASE"/>
    <property type="match status" value="1"/>
</dbReference>
<keyword evidence="3" id="KW-1185">Reference proteome</keyword>
<feature type="domain" description="Peptidase M16 C-terminal" evidence="1">
    <location>
        <begin position="111"/>
        <end position="157"/>
    </location>
</feature>
<accession>A0A1J6ILQ4</accession>
<dbReference type="STRING" id="49451.A0A1J6ILQ4"/>
<evidence type="ECO:0000313" key="2">
    <source>
        <dbReference type="EMBL" id="OIS99810.1"/>
    </source>
</evidence>
<dbReference type="EMBL" id="MJEQ01037190">
    <property type="protein sequence ID" value="OIS99810.1"/>
    <property type="molecule type" value="Genomic_DNA"/>
</dbReference>
<evidence type="ECO:0000313" key="3">
    <source>
        <dbReference type="Proteomes" id="UP000187609"/>
    </source>
</evidence>
<dbReference type="Gramene" id="OIS99810">
    <property type="protein sequence ID" value="OIS99810"/>
    <property type="gene ID" value="A4A49_52336"/>
</dbReference>
<protein>
    <submittedName>
        <fullName evidence="2">Mitochondrial-processing peptidase subunit alpha</fullName>
    </submittedName>
</protein>
<feature type="non-terminal residue" evidence="2">
    <location>
        <position position="1"/>
    </location>
</feature>
<dbReference type="SUPFAM" id="SSF63411">
    <property type="entry name" value="LuxS/MPP-like metallohydrolase"/>
    <property type="match status" value="1"/>
</dbReference>
<dbReference type="AlphaFoldDB" id="A0A1J6ILQ4"/>
<reference evidence="2" key="1">
    <citation type="submission" date="2016-11" db="EMBL/GenBank/DDBJ databases">
        <title>The genome of Nicotiana attenuata.</title>
        <authorList>
            <person name="Xu S."/>
            <person name="Brockmoeller T."/>
            <person name="Gaquerel E."/>
            <person name="Navarro A."/>
            <person name="Kuhl H."/>
            <person name="Gase K."/>
            <person name="Ling Z."/>
            <person name="Zhou W."/>
            <person name="Kreitzer C."/>
            <person name="Stanke M."/>
            <person name="Tang H."/>
            <person name="Lyons E."/>
            <person name="Pandey P."/>
            <person name="Pandey S.P."/>
            <person name="Timmermann B."/>
            <person name="Baldwin I.T."/>
        </authorList>
    </citation>
    <scope>NUCLEOTIDE SEQUENCE [LARGE SCALE GENOMIC DNA]</scope>
    <source>
        <strain evidence="2">UT</strain>
    </source>
</reference>